<comment type="caution">
    <text evidence="5">The sequence shown here is derived from an EMBL/GenBank/DDBJ whole genome shotgun (WGS) entry which is preliminary data.</text>
</comment>
<keyword evidence="3" id="KW-1133">Transmembrane helix</keyword>
<dbReference type="PROSITE" id="PS50977">
    <property type="entry name" value="HTH_TETR_2"/>
    <property type="match status" value="1"/>
</dbReference>
<proteinExistence type="predicted"/>
<dbReference type="InterPro" id="IPR001647">
    <property type="entry name" value="HTH_TetR"/>
</dbReference>
<dbReference type="EMBL" id="JAGFNZ010000002">
    <property type="protein sequence ID" value="MBW7572315.1"/>
    <property type="molecule type" value="Genomic_DNA"/>
</dbReference>
<keyword evidence="1 2" id="KW-0238">DNA-binding</keyword>
<dbReference type="PANTHER" id="PTHR43479:SF11">
    <property type="entry name" value="ACREF_ENVCD OPERON REPRESSOR-RELATED"/>
    <property type="match status" value="1"/>
</dbReference>
<keyword evidence="3" id="KW-0472">Membrane</keyword>
<evidence type="ECO:0000256" key="1">
    <source>
        <dbReference type="ARBA" id="ARBA00023125"/>
    </source>
</evidence>
<dbReference type="Gene3D" id="1.10.357.10">
    <property type="entry name" value="Tetracycline Repressor, domain 2"/>
    <property type="match status" value="1"/>
</dbReference>
<sequence length="216" mass="25514">MDNPTKKLIRETATRLFREKSFENVTLNDICRASGVNKHTFYYYYKSKDDLLKHYYFFPWHLSAAEATAILTSDNCMEQIWLLVQKYIDYVNTAGVQIVRQILIKNLTEDVGTFRVGDEMKEILRLEYTIIKKGQERGQFRNKANPMVLAILMIQVMYSNGLLWAIFQGDFNAEKCIRFFLENLFDVEDSYRTTSEKDFKSFSSLFPDFKKEDFQS</sequence>
<evidence type="ECO:0000256" key="3">
    <source>
        <dbReference type="SAM" id="Phobius"/>
    </source>
</evidence>
<dbReference type="SUPFAM" id="SSF46689">
    <property type="entry name" value="Homeodomain-like"/>
    <property type="match status" value="1"/>
</dbReference>
<dbReference type="InterPro" id="IPR009057">
    <property type="entry name" value="Homeodomain-like_sf"/>
</dbReference>
<evidence type="ECO:0000313" key="5">
    <source>
        <dbReference type="EMBL" id="MBW7572315.1"/>
    </source>
</evidence>
<dbReference type="Pfam" id="PF00440">
    <property type="entry name" value="TetR_N"/>
    <property type="match status" value="1"/>
</dbReference>
<dbReference type="InterPro" id="IPR050624">
    <property type="entry name" value="HTH-type_Tx_Regulator"/>
</dbReference>
<dbReference type="SUPFAM" id="SSF48498">
    <property type="entry name" value="Tetracyclin repressor-like, C-terminal domain"/>
    <property type="match status" value="1"/>
</dbReference>
<keyword evidence="3" id="KW-0812">Transmembrane</keyword>
<dbReference type="PRINTS" id="PR00455">
    <property type="entry name" value="HTHTETR"/>
</dbReference>
<dbReference type="InterPro" id="IPR036271">
    <property type="entry name" value="Tet_transcr_reg_TetR-rel_C_sf"/>
</dbReference>
<evidence type="ECO:0000259" key="4">
    <source>
        <dbReference type="PROSITE" id="PS50977"/>
    </source>
</evidence>
<feature type="transmembrane region" description="Helical" evidence="3">
    <location>
        <begin position="147"/>
        <end position="167"/>
    </location>
</feature>
<gene>
    <name evidence="5" type="ORF">J5W02_05760</name>
</gene>
<dbReference type="PANTHER" id="PTHR43479">
    <property type="entry name" value="ACREF/ENVCD OPERON REPRESSOR-RELATED"/>
    <property type="match status" value="1"/>
</dbReference>
<evidence type="ECO:0000256" key="2">
    <source>
        <dbReference type="PROSITE-ProRule" id="PRU00335"/>
    </source>
</evidence>
<reference evidence="5 6" key="1">
    <citation type="submission" date="2021-03" db="EMBL/GenBank/DDBJ databases">
        <title>Caproiciproducens sp. nov. isolated from feces of cow.</title>
        <authorList>
            <person name="Choi J.-Y."/>
        </authorList>
    </citation>
    <scope>NUCLEOTIDE SEQUENCE [LARGE SCALE GENOMIC DNA]</scope>
    <source>
        <strain evidence="5 6">AGMB10547</strain>
    </source>
</reference>
<name>A0ABS7DNC7_9FIRM</name>
<feature type="domain" description="HTH tetR-type" evidence="4">
    <location>
        <begin position="3"/>
        <end position="63"/>
    </location>
</feature>
<keyword evidence="6" id="KW-1185">Reference proteome</keyword>
<accession>A0ABS7DNC7</accession>
<dbReference type="Proteomes" id="UP000719942">
    <property type="component" value="Unassembled WGS sequence"/>
</dbReference>
<feature type="DNA-binding region" description="H-T-H motif" evidence="2">
    <location>
        <begin position="26"/>
        <end position="45"/>
    </location>
</feature>
<evidence type="ECO:0000313" key="6">
    <source>
        <dbReference type="Proteomes" id="UP000719942"/>
    </source>
</evidence>
<organism evidence="5 6">
    <name type="scientific">Caproiciproducens faecalis</name>
    <dbReference type="NCBI Taxonomy" id="2820301"/>
    <lineage>
        <taxon>Bacteria</taxon>
        <taxon>Bacillati</taxon>
        <taxon>Bacillota</taxon>
        <taxon>Clostridia</taxon>
        <taxon>Eubacteriales</taxon>
        <taxon>Acutalibacteraceae</taxon>
        <taxon>Caproiciproducens</taxon>
    </lineage>
</organism>
<protein>
    <submittedName>
        <fullName evidence="5">TetR/AcrR family transcriptional regulator</fullName>
    </submittedName>
</protein>
<dbReference type="Gene3D" id="1.10.10.60">
    <property type="entry name" value="Homeodomain-like"/>
    <property type="match status" value="1"/>
</dbReference>